<keyword evidence="2" id="KW-1185">Reference proteome</keyword>
<name>A0A367K0Y9_RHIAZ</name>
<gene>
    <name evidence="1" type="ORF">CU097_007967</name>
</gene>
<comment type="caution">
    <text evidence="1">The sequence shown here is derived from an EMBL/GenBank/DDBJ whole genome shotgun (WGS) entry which is preliminary data.</text>
</comment>
<dbReference type="EMBL" id="PJQL01000424">
    <property type="protein sequence ID" value="RCH95873.1"/>
    <property type="molecule type" value="Genomic_DNA"/>
</dbReference>
<dbReference type="AlphaFoldDB" id="A0A367K0Y9"/>
<evidence type="ECO:0000313" key="1">
    <source>
        <dbReference type="EMBL" id="RCH95873.1"/>
    </source>
</evidence>
<accession>A0A367K0Y9</accession>
<dbReference type="Proteomes" id="UP000252139">
    <property type="component" value="Unassembled WGS sequence"/>
</dbReference>
<evidence type="ECO:0000313" key="2">
    <source>
        <dbReference type="Proteomes" id="UP000252139"/>
    </source>
</evidence>
<sequence>MYTSPRGAKKPNYYVQTASLISSETTARVESNAAKALQAMQRIILHTPQARTGATLTIIRKAIFKSKVAVFTTRDPADNIREREKSELKNIFKQIDKEKKKSSDIGAIL</sequence>
<organism evidence="1 2">
    <name type="scientific">Rhizopus azygosporus</name>
    <name type="common">Rhizopus microsporus var. azygosporus</name>
    <dbReference type="NCBI Taxonomy" id="86630"/>
    <lineage>
        <taxon>Eukaryota</taxon>
        <taxon>Fungi</taxon>
        <taxon>Fungi incertae sedis</taxon>
        <taxon>Mucoromycota</taxon>
        <taxon>Mucoromycotina</taxon>
        <taxon>Mucoromycetes</taxon>
        <taxon>Mucorales</taxon>
        <taxon>Mucorineae</taxon>
        <taxon>Rhizopodaceae</taxon>
        <taxon>Rhizopus</taxon>
    </lineage>
</organism>
<proteinExistence type="predicted"/>
<protein>
    <submittedName>
        <fullName evidence="1">Uncharacterized protein</fullName>
    </submittedName>
</protein>
<reference evidence="1 2" key="1">
    <citation type="journal article" date="2018" name="G3 (Bethesda)">
        <title>Phylogenetic and Phylogenomic Definition of Rhizopus Species.</title>
        <authorList>
            <person name="Gryganskyi A.P."/>
            <person name="Golan J."/>
            <person name="Dolatabadi S."/>
            <person name="Mondo S."/>
            <person name="Robb S."/>
            <person name="Idnurm A."/>
            <person name="Muszewska A."/>
            <person name="Steczkiewicz K."/>
            <person name="Masonjones S."/>
            <person name="Liao H.L."/>
            <person name="Gajdeczka M.T."/>
            <person name="Anike F."/>
            <person name="Vuek A."/>
            <person name="Anishchenko I.M."/>
            <person name="Voigt K."/>
            <person name="de Hoog G.S."/>
            <person name="Smith M.E."/>
            <person name="Heitman J."/>
            <person name="Vilgalys R."/>
            <person name="Stajich J.E."/>
        </authorList>
    </citation>
    <scope>NUCLEOTIDE SEQUENCE [LARGE SCALE GENOMIC DNA]</scope>
    <source>
        <strain evidence="1 2">CBS 357.93</strain>
    </source>
</reference>